<accession>A0A4C1SDV0</accession>
<comment type="caution">
    <text evidence="1">The sequence shown here is derived from an EMBL/GenBank/DDBJ whole genome shotgun (WGS) entry which is preliminary data.</text>
</comment>
<proteinExistence type="predicted"/>
<dbReference type="EMBL" id="BGZK01003267">
    <property type="protein sequence ID" value="GBO99377.1"/>
    <property type="molecule type" value="Genomic_DNA"/>
</dbReference>
<gene>
    <name evidence="1" type="ORF">EVAR_100374_1</name>
</gene>
<evidence type="ECO:0000313" key="2">
    <source>
        <dbReference type="Proteomes" id="UP000299102"/>
    </source>
</evidence>
<sequence>MLGTRKQVDTCNPRGFTGFVRDKNLLQMGYFFGIETKLKLESKSGAKLKSGLDWDDPMYMSVYLFVQVSSERLNRSRWDFNEEVEYLTELNLGCKQVCKLGRWSPLPMDTRDSGGVISSLPASWLGIVYLMEAGVG</sequence>
<name>A0A4C1SDV0_EUMVA</name>
<organism evidence="1 2">
    <name type="scientific">Eumeta variegata</name>
    <name type="common">Bagworm moth</name>
    <name type="synonym">Eumeta japonica</name>
    <dbReference type="NCBI Taxonomy" id="151549"/>
    <lineage>
        <taxon>Eukaryota</taxon>
        <taxon>Metazoa</taxon>
        <taxon>Ecdysozoa</taxon>
        <taxon>Arthropoda</taxon>
        <taxon>Hexapoda</taxon>
        <taxon>Insecta</taxon>
        <taxon>Pterygota</taxon>
        <taxon>Neoptera</taxon>
        <taxon>Endopterygota</taxon>
        <taxon>Lepidoptera</taxon>
        <taxon>Glossata</taxon>
        <taxon>Ditrysia</taxon>
        <taxon>Tineoidea</taxon>
        <taxon>Psychidae</taxon>
        <taxon>Oiketicinae</taxon>
        <taxon>Eumeta</taxon>
    </lineage>
</organism>
<reference evidence="1 2" key="1">
    <citation type="journal article" date="2019" name="Commun. Biol.">
        <title>The bagworm genome reveals a unique fibroin gene that provides high tensile strength.</title>
        <authorList>
            <person name="Kono N."/>
            <person name="Nakamura H."/>
            <person name="Ohtoshi R."/>
            <person name="Tomita M."/>
            <person name="Numata K."/>
            <person name="Arakawa K."/>
        </authorList>
    </citation>
    <scope>NUCLEOTIDE SEQUENCE [LARGE SCALE GENOMIC DNA]</scope>
</reference>
<protein>
    <submittedName>
        <fullName evidence="1">Uncharacterized protein</fullName>
    </submittedName>
</protein>
<dbReference type="AlphaFoldDB" id="A0A4C1SDV0"/>
<evidence type="ECO:0000313" key="1">
    <source>
        <dbReference type="EMBL" id="GBO99377.1"/>
    </source>
</evidence>
<keyword evidence="2" id="KW-1185">Reference proteome</keyword>
<dbReference type="Proteomes" id="UP000299102">
    <property type="component" value="Unassembled WGS sequence"/>
</dbReference>